<dbReference type="InterPro" id="IPR036624">
    <property type="entry name" value="Hcp1-lik_sf"/>
</dbReference>
<evidence type="ECO:0000313" key="2">
    <source>
        <dbReference type="Proteomes" id="UP000054925"/>
    </source>
</evidence>
<protein>
    <submittedName>
        <fullName evidence="1">Hcp1 family type VI secretion system effector</fullName>
    </submittedName>
</protein>
<dbReference type="Proteomes" id="UP000054925">
    <property type="component" value="Unassembled WGS sequence"/>
</dbReference>
<gene>
    <name evidence="1" type="ORF">AWB67_01228</name>
</gene>
<dbReference type="Gene3D" id="2.30.110.20">
    <property type="entry name" value="Hcp1-like"/>
    <property type="match status" value="1"/>
</dbReference>
<dbReference type="NCBIfam" id="TIGR03344">
    <property type="entry name" value="VI_effect_Hcp1"/>
    <property type="match status" value="1"/>
</dbReference>
<dbReference type="Pfam" id="PF05638">
    <property type="entry name" value="T6SS_HCP"/>
    <property type="match status" value="1"/>
</dbReference>
<dbReference type="SUPFAM" id="SSF141452">
    <property type="entry name" value="Hcp1-like"/>
    <property type="match status" value="1"/>
</dbReference>
<dbReference type="PANTHER" id="PTHR36152">
    <property type="entry name" value="CYTOPLASMIC PROTEIN-RELATED"/>
    <property type="match status" value="1"/>
</dbReference>
<name>A0A158GCB1_9BURK</name>
<evidence type="ECO:0000313" key="1">
    <source>
        <dbReference type="EMBL" id="SAL29020.1"/>
    </source>
</evidence>
<keyword evidence="2" id="KW-1185">Reference proteome</keyword>
<sequence>MATIDSYLKIDGIDGESKHKDAVGQIEIQQFAWNIDNAASATVGGGSGVGKAVPGLFTFMHVYDKASPTLAKSCASGKHLANAKLTVSKAGEGQKEFLTVTMKEVMVVSVGLSGSGGGEVSESVSLSYADIEFEYKPQDDKGALGGGVKFGLDCKSTEVR</sequence>
<reference evidence="1" key="1">
    <citation type="submission" date="2016-01" db="EMBL/GenBank/DDBJ databases">
        <authorList>
            <person name="Peeters C."/>
        </authorList>
    </citation>
    <scope>NUCLEOTIDE SEQUENCE [LARGE SCALE GENOMIC DNA]</scope>
    <source>
        <strain evidence="1">LMG 22937</strain>
    </source>
</reference>
<dbReference type="EMBL" id="FCOL02000005">
    <property type="protein sequence ID" value="SAL29020.1"/>
    <property type="molecule type" value="Genomic_DNA"/>
</dbReference>
<dbReference type="PANTHER" id="PTHR36152:SF5">
    <property type="entry name" value="PROTEIN HCP1"/>
    <property type="match status" value="1"/>
</dbReference>
<organism evidence="1 2">
    <name type="scientific">Caballeronia terrestris</name>
    <dbReference type="NCBI Taxonomy" id="1226301"/>
    <lineage>
        <taxon>Bacteria</taxon>
        <taxon>Pseudomonadati</taxon>
        <taxon>Pseudomonadota</taxon>
        <taxon>Betaproteobacteria</taxon>
        <taxon>Burkholderiales</taxon>
        <taxon>Burkholderiaceae</taxon>
        <taxon>Caballeronia</taxon>
    </lineage>
</organism>
<dbReference type="RefSeq" id="WP_087655349.1">
    <property type="nucleotide sequence ID" value="NZ_FCOL02000005.1"/>
</dbReference>
<proteinExistence type="predicted"/>
<dbReference type="InterPro" id="IPR053165">
    <property type="entry name" value="HSI-I_assembly_Hcp1"/>
</dbReference>
<dbReference type="AlphaFoldDB" id="A0A158GCB1"/>
<comment type="caution">
    <text evidence="1">The sequence shown here is derived from an EMBL/GenBank/DDBJ whole genome shotgun (WGS) entry which is preliminary data.</text>
</comment>
<dbReference type="InterPro" id="IPR008514">
    <property type="entry name" value="T6SS_Hcp"/>
</dbReference>
<dbReference type="OrthoDB" id="5066999at2"/>
<accession>A0A158GCB1</accession>